<dbReference type="EMBL" id="CP006681">
    <property type="protein sequence ID" value="AHI52695.1"/>
    <property type="molecule type" value="Genomic_DNA"/>
</dbReference>
<sequence length="84" mass="9796">MDQVYVLISNLLETMLQDTYYVFKKSIETDNSYQFVLVLEKQAYDKYVNKKINVVTTIVDAFNVKESISAKKVKILVEVFDEFG</sequence>
<organism evidence="1 2">
    <name type="scientific">Spiroplasma culicicola AES-1</name>
    <dbReference type="NCBI Taxonomy" id="1276246"/>
    <lineage>
        <taxon>Bacteria</taxon>
        <taxon>Bacillati</taxon>
        <taxon>Mycoplasmatota</taxon>
        <taxon>Mollicutes</taxon>
        <taxon>Entomoplasmatales</taxon>
        <taxon>Spiroplasmataceae</taxon>
        <taxon>Spiroplasma</taxon>
    </lineage>
</organism>
<reference evidence="1 2" key="1">
    <citation type="journal article" date="2014" name="Genome Biol. Evol.">
        <title>Molecular evolution of the substrate utilization strategies and putative virulence factors in mosquito-associated Spiroplasma species.</title>
        <authorList>
            <person name="Chang T.H."/>
            <person name="Lo W.S."/>
            <person name="Ku C."/>
            <person name="Chen L.L."/>
            <person name="Kuo C.H."/>
        </authorList>
    </citation>
    <scope>NUCLEOTIDE SEQUENCE [LARGE SCALE GENOMIC DNA]</scope>
    <source>
        <strain evidence="1">AES-1</strain>
    </source>
</reference>
<dbReference type="PATRIC" id="fig|1276246.3.peg.353"/>
<keyword evidence="2" id="KW-1185">Reference proteome</keyword>
<dbReference type="STRING" id="1276246.SCULI_v1c03540"/>
<dbReference type="KEGG" id="scq:SCULI_v1c03540"/>
<accession>W6A787</accession>
<dbReference type="AlphaFoldDB" id="W6A787"/>
<name>W6A787_9MOLU</name>
<evidence type="ECO:0000313" key="1">
    <source>
        <dbReference type="EMBL" id="AHI52695.1"/>
    </source>
</evidence>
<protein>
    <submittedName>
        <fullName evidence="1">Uncharacterized protein</fullName>
    </submittedName>
</protein>
<dbReference type="RefSeq" id="WP_025362936.1">
    <property type="nucleotide sequence ID" value="NZ_CP006681.1"/>
</dbReference>
<evidence type="ECO:0000313" key="2">
    <source>
        <dbReference type="Proteomes" id="UP000019267"/>
    </source>
</evidence>
<gene>
    <name evidence="1" type="ORF">SCULI_v1c03540</name>
</gene>
<dbReference type="HOGENOM" id="CLU_191562_0_0_14"/>
<dbReference type="Proteomes" id="UP000019267">
    <property type="component" value="Chromosome"/>
</dbReference>
<proteinExistence type="predicted"/>